<organism evidence="8 9">
    <name type="scientific">Shewanella ulleungensis</name>
    <dbReference type="NCBI Taxonomy" id="2282699"/>
    <lineage>
        <taxon>Bacteria</taxon>
        <taxon>Pseudomonadati</taxon>
        <taxon>Pseudomonadota</taxon>
        <taxon>Gammaproteobacteria</taxon>
        <taxon>Alteromonadales</taxon>
        <taxon>Shewanellaceae</taxon>
        <taxon>Shewanella</taxon>
    </lineage>
</organism>
<proteinExistence type="inferred from homology"/>
<dbReference type="PANTHER" id="PTHR43222">
    <property type="entry name" value="NUDIX HYDROLASE 23"/>
    <property type="match status" value="1"/>
</dbReference>
<dbReference type="InterPro" id="IPR020084">
    <property type="entry name" value="NUDIX_hydrolase_CS"/>
</dbReference>
<dbReference type="EC" id="3.6.1.-" evidence="6"/>
<accession>A0ABQ2QCM2</accession>
<dbReference type="CDD" id="cd03675">
    <property type="entry name" value="NUDIX_Hydrolase"/>
    <property type="match status" value="1"/>
</dbReference>
<dbReference type="PANTHER" id="PTHR43222:SF11">
    <property type="entry name" value="PHOSPHATASE NUDJ"/>
    <property type="match status" value="1"/>
</dbReference>
<evidence type="ECO:0000313" key="9">
    <source>
        <dbReference type="Proteomes" id="UP000654004"/>
    </source>
</evidence>
<dbReference type="InterPro" id="IPR000086">
    <property type="entry name" value="NUDIX_hydrolase_dom"/>
</dbReference>
<dbReference type="EMBL" id="BMQW01000001">
    <property type="protein sequence ID" value="GGP73835.1"/>
    <property type="molecule type" value="Genomic_DNA"/>
</dbReference>
<name>A0ABQ2QCM2_9GAMM</name>
<evidence type="ECO:0000256" key="3">
    <source>
        <dbReference type="ARBA" id="ARBA00011245"/>
    </source>
</evidence>
<dbReference type="Proteomes" id="UP000654004">
    <property type="component" value="Unassembled WGS sequence"/>
</dbReference>
<dbReference type="GO" id="GO:0016787">
    <property type="term" value="F:hydrolase activity"/>
    <property type="evidence" value="ECO:0007669"/>
    <property type="project" value="UniProtKB-KW"/>
</dbReference>
<dbReference type="InterPro" id="IPR015797">
    <property type="entry name" value="NUDIX_hydrolase-like_dom_sf"/>
</dbReference>
<dbReference type="RefSeq" id="WP_188952458.1">
    <property type="nucleotide sequence ID" value="NZ_BMQW01000001.1"/>
</dbReference>
<dbReference type="PROSITE" id="PS51462">
    <property type="entry name" value="NUDIX"/>
    <property type="match status" value="1"/>
</dbReference>
<feature type="domain" description="Nudix hydrolase" evidence="7">
    <location>
        <begin position="6"/>
        <end position="132"/>
    </location>
</feature>
<evidence type="ECO:0000256" key="1">
    <source>
        <dbReference type="ARBA" id="ARBA00001946"/>
    </source>
</evidence>
<evidence type="ECO:0000256" key="5">
    <source>
        <dbReference type="ARBA" id="ARBA00022801"/>
    </source>
</evidence>
<keyword evidence="9" id="KW-1185">Reference proteome</keyword>
<keyword evidence="5 6" id="KW-0378">Hydrolase</keyword>
<evidence type="ECO:0000256" key="6">
    <source>
        <dbReference type="RuleBase" id="RU364043"/>
    </source>
</evidence>
<evidence type="ECO:0000256" key="4">
    <source>
        <dbReference type="ARBA" id="ARBA00015552"/>
    </source>
</evidence>
<dbReference type="PROSITE" id="PS00893">
    <property type="entry name" value="NUDIX_BOX"/>
    <property type="match status" value="1"/>
</dbReference>
<dbReference type="Pfam" id="PF00293">
    <property type="entry name" value="NUDIX"/>
    <property type="match status" value="1"/>
</dbReference>
<comment type="cofactor">
    <cofactor evidence="1 6">
        <name>Mg(2+)</name>
        <dbReference type="ChEBI" id="CHEBI:18420"/>
    </cofactor>
</comment>
<keyword evidence="6" id="KW-0460">Magnesium</keyword>
<sequence length="181" mass="20191">MTQRYKPNTTVACIIYSQDQFLLVEENIDGQVKFNQPAGHLEANESLIDACAREIVEETGLAIEPQALVGIYQFSASPELAFVRYTFCIELDNPIDAIPQDSAIVRTHWLSYAQIVQLTAQLRSPLVLKSIDDFIAQAGLLDELPPATRDTSSQTYVKRVSHHFPLSLLNADYLHTNKSVG</sequence>
<evidence type="ECO:0000313" key="8">
    <source>
        <dbReference type="EMBL" id="GGP73835.1"/>
    </source>
</evidence>
<evidence type="ECO:0000256" key="2">
    <source>
        <dbReference type="ARBA" id="ARBA00007608"/>
    </source>
</evidence>
<dbReference type="Gene3D" id="3.90.79.10">
    <property type="entry name" value="Nucleoside Triphosphate Pyrophosphohydrolase"/>
    <property type="match status" value="1"/>
</dbReference>
<comment type="similarity">
    <text evidence="2 6">Belongs to the Nudix hydrolase family. NudJ subfamily.</text>
</comment>
<dbReference type="SUPFAM" id="SSF55811">
    <property type="entry name" value="Nudix"/>
    <property type="match status" value="1"/>
</dbReference>
<comment type="caution">
    <text evidence="8">The sequence shown here is derived from an EMBL/GenBank/DDBJ whole genome shotgun (WGS) entry which is preliminary data.</text>
</comment>
<evidence type="ECO:0000259" key="7">
    <source>
        <dbReference type="PROSITE" id="PS51462"/>
    </source>
</evidence>
<dbReference type="InterPro" id="IPR033713">
    <property type="entry name" value="NudJ"/>
</dbReference>
<reference evidence="9" key="1">
    <citation type="journal article" date="2019" name="Int. J. Syst. Evol. Microbiol.">
        <title>The Global Catalogue of Microorganisms (GCM) 10K type strain sequencing project: providing services to taxonomists for standard genome sequencing and annotation.</title>
        <authorList>
            <consortium name="The Broad Institute Genomics Platform"/>
            <consortium name="The Broad Institute Genome Sequencing Center for Infectious Disease"/>
            <person name="Wu L."/>
            <person name="Ma J."/>
        </authorList>
    </citation>
    <scope>NUCLEOTIDE SEQUENCE [LARGE SCALE GENOMIC DNA]</scope>
    <source>
        <strain evidence="9">JCM 32305</strain>
    </source>
</reference>
<comment type="subunit">
    <text evidence="3 6">Monomer.</text>
</comment>
<protein>
    <recommendedName>
        <fullName evidence="4 6">Phosphatase NudJ</fullName>
        <ecNumber evidence="6">3.6.1.-</ecNumber>
    </recommendedName>
</protein>
<gene>
    <name evidence="6" type="primary">nudJ</name>
    <name evidence="8" type="ORF">GCM10009410_01790</name>
</gene>